<dbReference type="GO" id="GO:0004016">
    <property type="term" value="F:adenylate cyclase activity"/>
    <property type="evidence" value="ECO:0007669"/>
    <property type="project" value="UniProtKB-ARBA"/>
</dbReference>
<dbReference type="AlphaFoldDB" id="A0A495VP44"/>
<dbReference type="Gene3D" id="3.30.70.1230">
    <property type="entry name" value="Nucleotide cyclase"/>
    <property type="match status" value="1"/>
</dbReference>
<reference evidence="3 4" key="1">
    <citation type="submission" date="2018-10" db="EMBL/GenBank/DDBJ databases">
        <title>Genomic Encyclopedia of Type Strains, Phase IV (KMG-IV): sequencing the most valuable type-strain genomes for metagenomic binning, comparative biology and taxonomic classification.</title>
        <authorList>
            <person name="Goeker M."/>
        </authorList>
    </citation>
    <scope>NUCLEOTIDE SEQUENCE [LARGE SCALE GENOMIC DNA]</scope>
    <source>
        <strain evidence="3 4">DSM 23841</strain>
    </source>
</reference>
<dbReference type="InterPro" id="IPR001054">
    <property type="entry name" value="A/G_cyclase"/>
</dbReference>
<dbReference type="SMART" id="SM00240">
    <property type="entry name" value="FHA"/>
    <property type="match status" value="1"/>
</dbReference>
<feature type="domain" description="Guanylate cyclase" evidence="2">
    <location>
        <begin position="9"/>
        <end position="125"/>
    </location>
</feature>
<dbReference type="GO" id="GO:0009190">
    <property type="term" value="P:cyclic nucleotide biosynthetic process"/>
    <property type="evidence" value="ECO:0007669"/>
    <property type="project" value="InterPro"/>
</dbReference>
<dbReference type="GO" id="GO:0035556">
    <property type="term" value="P:intracellular signal transduction"/>
    <property type="evidence" value="ECO:0007669"/>
    <property type="project" value="InterPro"/>
</dbReference>
<protein>
    <submittedName>
        <fullName evidence="3">FHA domain-containing protein</fullName>
    </submittedName>
</protein>
<dbReference type="CDD" id="cd07302">
    <property type="entry name" value="CHD"/>
    <property type="match status" value="1"/>
</dbReference>
<dbReference type="SUPFAM" id="SSF55073">
    <property type="entry name" value="Nucleotide cyclase"/>
    <property type="match status" value="1"/>
</dbReference>
<evidence type="ECO:0000313" key="4">
    <source>
        <dbReference type="Proteomes" id="UP000270626"/>
    </source>
</evidence>
<dbReference type="Pfam" id="PF00498">
    <property type="entry name" value="FHA"/>
    <property type="match status" value="1"/>
</dbReference>
<dbReference type="RefSeq" id="WP_170160214.1">
    <property type="nucleotide sequence ID" value="NZ_RBXP01000016.1"/>
</dbReference>
<dbReference type="InterPro" id="IPR029787">
    <property type="entry name" value="Nucleotide_cyclase"/>
</dbReference>
<sequence length="300" mass="32879">MNASHPIPVVMVADITGSASLHQRLTEQEAERAIDRCIKRMTRSIEAYRGITRQVVGDEILALFPSAEDACQSAIDMHQRIADLPPVSGHKLNIRIALHDNGNAASELPTTEKLGNLMRIAGLARGDQILCSAPVIRALPGSALLQVVPCKELGELSEGDGGFSLFQLHWPVPSAGAPQQHSMFGPHSGAKQLAERLCLRYRGKAFLIDDKTPMLSLGRDPSCKLLVENRRVSRQHARIERRSDGYYLVDTSTNGSFLTMRGRQEILVRKHEALLDGSGIICFGSSANDTASERVEFEHL</sequence>
<dbReference type="InterPro" id="IPR000253">
    <property type="entry name" value="FHA_dom"/>
</dbReference>
<accession>A0A495VP44</accession>
<keyword evidence="4" id="KW-1185">Reference proteome</keyword>
<dbReference type="CDD" id="cd00060">
    <property type="entry name" value="FHA"/>
    <property type="match status" value="1"/>
</dbReference>
<comment type="caution">
    <text evidence="3">The sequence shown here is derived from an EMBL/GenBank/DDBJ whole genome shotgun (WGS) entry which is preliminary data.</text>
</comment>
<dbReference type="PROSITE" id="PS50125">
    <property type="entry name" value="GUANYLATE_CYCLASE_2"/>
    <property type="match status" value="1"/>
</dbReference>
<dbReference type="Proteomes" id="UP000270626">
    <property type="component" value="Unassembled WGS sequence"/>
</dbReference>
<evidence type="ECO:0000313" key="3">
    <source>
        <dbReference type="EMBL" id="RKT51181.1"/>
    </source>
</evidence>
<dbReference type="Gene3D" id="2.60.200.20">
    <property type="match status" value="1"/>
</dbReference>
<gene>
    <name evidence="3" type="ORF">DFR40_2393</name>
</gene>
<proteinExistence type="predicted"/>
<dbReference type="SUPFAM" id="SSF49879">
    <property type="entry name" value="SMAD/FHA domain"/>
    <property type="match status" value="1"/>
</dbReference>
<dbReference type="PROSITE" id="PS50006">
    <property type="entry name" value="FHA_DOMAIN"/>
    <property type="match status" value="1"/>
</dbReference>
<feature type="domain" description="FHA" evidence="1">
    <location>
        <begin position="215"/>
        <end position="259"/>
    </location>
</feature>
<dbReference type="EMBL" id="RBXP01000016">
    <property type="protein sequence ID" value="RKT51181.1"/>
    <property type="molecule type" value="Genomic_DNA"/>
</dbReference>
<evidence type="ECO:0000259" key="2">
    <source>
        <dbReference type="PROSITE" id="PS50125"/>
    </source>
</evidence>
<evidence type="ECO:0000259" key="1">
    <source>
        <dbReference type="PROSITE" id="PS50006"/>
    </source>
</evidence>
<dbReference type="InterPro" id="IPR008984">
    <property type="entry name" value="SMAD_FHA_dom_sf"/>
</dbReference>
<organism evidence="3 4">
    <name type="scientific">Azonexus fungiphilus</name>
    <dbReference type="NCBI Taxonomy" id="146940"/>
    <lineage>
        <taxon>Bacteria</taxon>
        <taxon>Pseudomonadati</taxon>
        <taxon>Pseudomonadota</taxon>
        <taxon>Betaproteobacteria</taxon>
        <taxon>Rhodocyclales</taxon>
        <taxon>Azonexaceae</taxon>
        <taxon>Azonexus</taxon>
    </lineage>
</organism>
<name>A0A495VP44_9RHOO</name>